<feature type="region of interest" description="Disordered" evidence="1">
    <location>
        <begin position="242"/>
        <end position="275"/>
    </location>
</feature>
<protein>
    <submittedName>
        <fullName evidence="2">Uncharacterized protein</fullName>
    </submittedName>
</protein>
<organism evidence="2 3">
    <name type="scientific">Operophtera brumata</name>
    <name type="common">Winter moth</name>
    <name type="synonym">Phalaena brumata</name>
    <dbReference type="NCBI Taxonomy" id="104452"/>
    <lineage>
        <taxon>Eukaryota</taxon>
        <taxon>Metazoa</taxon>
        <taxon>Ecdysozoa</taxon>
        <taxon>Arthropoda</taxon>
        <taxon>Hexapoda</taxon>
        <taxon>Insecta</taxon>
        <taxon>Pterygota</taxon>
        <taxon>Neoptera</taxon>
        <taxon>Endopterygota</taxon>
        <taxon>Lepidoptera</taxon>
        <taxon>Glossata</taxon>
        <taxon>Ditrysia</taxon>
        <taxon>Geometroidea</taxon>
        <taxon>Geometridae</taxon>
        <taxon>Larentiinae</taxon>
        <taxon>Operophtera</taxon>
    </lineage>
</organism>
<evidence type="ECO:0000313" key="3">
    <source>
        <dbReference type="Proteomes" id="UP000037510"/>
    </source>
</evidence>
<comment type="caution">
    <text evidence="2">The sequence shown here is derived from an EMBL/GenBank/DDBJ whole genome shotgun (WGS) entry which is preliminary data.</text>
</comment>
<dbReference type="Proteomes" id="UP000037510">
    <property type="component" value="Unassembled WGS sequence"/>
</dbReference>
<feature type="compositionally biased region" description="Polar residues" evidence="1">
    <location>
        <begin position="168"/>
        <end position="189"/>
    </location>
</feature>
<name>A0A0L7LSS5_OPEBR</name>
<feature type="region of interest" description="Disordered" evidence="1">
    <location>
        <begin position="838"/>
        <end position="866"/>
    </location>
</feature>
<dbReference type="AlphaFoldDB" id="A0A0L7LSS5"/>
<feature type="compositionally biased region" description="Basic residues" evidence="1">
    <location>
        <begin position="193"/>
        <end position="202"/>
    </location>
</feature>
<sequence>MPQTNDKKKEKRRLAERRRMENIRKDPEKYALWKLKMKEIYLKRKRQGKIVSVQNMTPKQRKTARKKSRETSRRWYAKNKLKELEYHSEEDIIDESADSTELNDPLNLPSEFLPPEVLNIPRTSSPSARITRSTIRQDRTLGIDLNLTENETDVSFNADGPSRIIKSPSPNTSISDSPRTRSPQSSMASTPRRVVRPKVYKKNARERSARITRSTIRQERTLGIDLNLTENETDVSFNADVPSRIIKSPSPNTSISDSPRTLSPQSSMASTPRRVVRPKVYKKNARETSVKNKSPWKHILRKFLYRFNKELQLKDQKIMELKRVNENCMKEIKRLQKDKRVPDVHKRQKKNLSENNYKQLVVEPCATGFKENVKMYFEEDENSRKCAGKKEFVTKGKVRKQKRYLTDSLQNLHKKYLESNPQYKISYSAFCKLRPFWVRIPNVNIRETCLCKDHENMELVVVALRKNDLIEEKSVNEILQSLCCDPRNVYCLAKNCDNCKDKVINYKEFDNTKETHYWIWNKVKKTYIKDRNEKATLQTIKEKPILRFLENEVPGVTTLHFISDSPSAQYRNRKMFYIMAKMHWYFPSLRLLVWNYSEKGHGKGAPDGVRRVLKRTADQIVARGNDIPNIDILVRHLKERCPGVIIEVIHESDILEKEMLIPENLKEFRGTMRIHQVVWSANQLQTLAMRELSCSLDNCLQEAIQCSHGQHIGFYTIEDMNKQQSGVNPKSANKRKVTSKKATCSSLIKRRQIFATEIHTEKDLDTAQQDLDLHDDDSFWIETSSIDEKLVTPKFTRDVLSTLHQKSVDDCSDSDDEEIFVFKKPQYDKRTKVSHAIGEDIITPSSSKKSRSRQQEKDFEDDIESSSIPFKRKETSKKATCSSLIKRSQISATEIHTGKDSDTAQQDLDLHNDDTFWIETSSIDEKLITPKFTRDFLSILHQKSVDDCSDSDNEDIFVFNKRQYDKRTKVSHAIGEDIITPSSSKKQDLVNKKKTLRMTSKAAQSLAKSQGNISFST</sequence>
<keyword evidence="3" id="KW-1185">Reference proteome</keyword>
<feature type="region of interest" description="Disordered" evidence="1">
    <location>
        <begin position="113"/>
        <end position="133"/>
    </location>
</feature>
<reference evidence="2 3" key="1">
    <citation type="journal article" date="2015" name="Genome Biol. Evol.">
        <title>The genome of winter moth (Operophtera brumata) provides a genomic perspective on sexual dimorphism and phenology.</title>
        <authorList>
            <person name="Derks M.F."/>
            <person name="Smit S."/>
            <person name="Salis L."/>
            <person name="Schijlen E."/>
            <person name="Bossers A."/>
            <person name="Mateman C."/>
            <person name="Pijl A.S."/>
            <person name="de Ridder D."/>
            <person name="Groenen M.A."/>
            <person name="Visser M.E."/>
            <person name="Megens H.J."/>
        </authorList>
    </citation>
    <scope>NUCLEOTIDE SEQUENCE [LARGE SCALE GENOMIC DNA]</scope>
    <source>
        <strain evidence="2">WM2013NL</strain>
        <tissue evidence="2">Head and thorax</tissue>
    </source>
</reference>
<dbReference type="EMBL" id="JTDY01000161">
    <property type="protein sequence ID" value="KOB78515.1"/>
    <property type="molecule type" value="Genomic_DNA"/>
</dbReference>
<feature type="region of interest" description="Disordered" evidence="1">
    <location>
        <begin position="152"/>
        <end position="209"/>
    </location>
</feature>
<evidence type="ECO:0000313" key="2">
    <source>
        <dbReference type="EMBL" id="KOB78515.1"/>
    </source>
</evidence>
<feature type="compositionally biased region" description="Polar residues" evidence="1">
    <location>
        <begin position="121"/>
        <end position="133"/>
    </location>
</feature>
<dbReference type="STRING" id="104452.A0A0L7LSS5"/>
<proteinExistence type="predicted"/>
<gene>
    <name evidence="2" type="ORF">OBRU01_02174</name>
</gene>
<evidence type="ECO:0000256" key="1">
    <source>
        <dbReference type="SAM" id="MobiDB-lite"/>
    </source>
</evidence>
<dbReference type="PANTHER" id="PTHR46601">
    <property type="entry name" value="ULP_PROTEASE DOMAIN-CONTAINING PROTEIN"/>
    <property type="match status" value="1"/>
</dbReference>
<dbReference type="PANTHER" id="PTHR46601:SF1">
    <property type="entry name" value="ADF-H DOMAIN-CONTAINING PROTEIN"/>
    <property type="match status" value="1"/>
</dbReference>
<accession>A0A0L7LSS5</accession>
<feature type="region of interest" description="Disordered" evidence="1">
    <location>
        <begin position="1"/>
        <end position="22"/>
    </location>
</feature>
<feature type="compositionally biased region" description="Polar residues" evidence="1">
    <location>
        <begin position="249"/>
        <end position="270"/>
    </location>
</feature>